<protein>
    <submittedName>
        <fullName evidence="4">Uncharacterized protein</fullName>
    </submittedName>
</protein>
<dbReference type="OrthoDB" id="2401965at2759"/>
<dbReference type="GO" id="GO:0005524">
    <property type="term" value="F:ATP binding"/>
    <property type="evidence" value="ECO:0007669"/>
    <property type="project" value="UniProtKB-KW"/>
</dbReference>
<accession>A0A2A2LXH9</accession>
<reference evidence="4 5" key="1">
    <citation type="journal article" date="2017" name="Curr. Biol.">
        <title>Genome architecture and evolution of a unichromosomal asexual nematode.</title>
        <authorList>
            <person name="Fradin H."/>
            <person name="Zegar C."/>
            <person name="Gutwein M."/>
            <person name="Lucas J."/>
            <person name="Kovtun M."/>
            <person name="Corcoran D."/>
            <person name="Baugh L.R."/>
            <person name="Kiontke K."/>
            <person name="Gunsalus K."/>
            <person name="Fitch D.H."/>
            <person name="Piano F."/>
        </authorList>
    </citation>
    <scope>NUCLEOTIDE SEQUENCE [LARGE SCALE GENOMIC DNA]</scope>
    <source>
        <strain evidence="4">PF1309</strain>
    </source>
</reference>
<dbReference type="Proteomes" id="UP000218231">
    <property type="component" value="Unassembled WGS sequence"/>
</dbReference>
<evidence type="ECO:0000256" key="1">
    <source>
        <dbReference type="ARBA" id="ARBA00007381"/>
    </source>
</evidence>
<dbReference type="GO" id="GO:0140662">
    <property type="term" value="F:ATP-dependent protein folding chaperone"/>
    <property type="evidence" value="ECO:0007669"/>
    <property type="project" value="InterPro"/>
</dbReference>
<comment type="similarity">
    <text evidence="1">Belongs to the heat shock protein 70 family.</text>
</comment>
<dbReference type="SUPFAM" id="SSF53067">
    <property type="entry name" value="Actin-like ATPase domain"/>
    <property type="match status" value="2"/>
</dbReference>
<dbReference type="InterPro" id="IPR013126">
    <property type="entry name" value="Hsp_70_fam"/>
</dbReference>
<dbReference type="Gene3D" id="3.30.420.40">
    <property type="match status" value="2"/>
</dbReference>
<proteinExistence type="inferred from homology"/>
<dbReference type="STRING" id="2018661.A0A2A2LXH9"/>
<dbReference type="Gene3D" id="3.90.640.10">
    <property type="entry name" value="Actin, Chain A, domain 4"/>
    <property type="match status" value="1"/>
</dbReference>
<comment type="caution">
    <text evidence="4">The sequence shown here is derived from an EMBL/GenBank/DDBJ whole genome shotgun (WGS) entry which is preliminary data.</text>
</comment>
<keyword evidence="5" id="KW-1185">Reference proteome</keyword>
<name>A0A2A2LXH9_9BILA</name>
<dbReference type="EMBL" id="LIAE01006342">
    <property type="protein sequence ID" value="PAV90946.1"/>
    <property type="molecule type" value="Genomic_DNA"/>
</dbReference>
<evidence type="ECO:0000256" key="2">
    <source>
        <dbReference type="ARBA" id="ARBA00022741"/>
    </source>
</evidence>
<dbReference type="AlphaFoldDB" id="A0A2A2LXH9"/>
<keyword evidence="2" id="KW-0547">Nucleotide-binding</keyword>
<organism evidence="4 5">
    <name type="scientific">Diploscapter pachys</name>
    <dbReference type="NCBI Taxonomy" id="2018661"/>
    <lineage>
        <taxon>Eukaryota</taxon>
        <taxon>Metazoa</taxon>
        <taxon>Ecdysozoa</taxon>
        <taxon>Nematoda</taxon>
        <taxon>Chromadorea</taxon>
        <taxon>Rhabditida</taxon>
        <taxon>Rhabditina</taxon>
        <taxon>Rhabditomorpha</taxon>
        <taxon>Rhabditoidea</taxon>
        <taxon>Rhabditidae</taxon>
        <taxon>Diploscapter</taxon>
    </lineage>
</organism>
<dbReference type="Pfam" id="PF00012">
    <property type="entry name" value="HSP70"/>
    <property type="match status" value="1"/>
</dbReference>
<sequence length="178" mass="20151">MEAAKLAGIEVIRLVDEPIAAAIAYGVHNQGTNNVLVYDLDRETFDVSIVKCEGNKKLHIVATAGHKHLGGQDLDKIIMNYALKKFPNFPKHNAKMMKRLLEACTEAKTQLSSHEKATIHIDRDDDEVWHMELTRNKFEELCGSLFRGTLDIVDQALCQAGMQESDIDIVVFYWIIRK</sequence>
<gene>
    <name evidence="4" type="ORF">WR25_12929</name>
</gene>
<dbReference type="FunFam" id="3.90.640.10:FF:000003">
    <property type="entry name" value="Molecular chaperone DnaK"/>
    <property type="match status" value="1"/>
</dbReference>
<evidence type="ECO:0000313" key="5">
    <source>
        <dbReference type="Proteomes" id="UP000218231"/>
    </source>
</evidence>
<dbReference type="PANTHER" id="PTHR19375">
    <property type="entry name" value="HEAT SHOCK PROTEIN 70KDA"/>
    <property type="match status" value="1"/>
</dbReference>
<evidence type="ECO:0000313" key="4">
    <source>
        <dbReference type="EMBL" id="PAV90946.1"/>
    </source>
</evidence>
<keyword evidence="3" id="KW-0067">ATP-binding</keyword>
<evidence type="ECO:0000256" key="3">
    <source>
        <dbReference type="ARBA" id="ARBA00022840"/>
    </source>
</evidence>
<dbReference type="InterPro" id="IPR043129">
    <property type="entry name" value="ATPase_NBD"/>
</dbReference>